<dbReference type="KEGG" id="slk:SLUN_01045"/>
<dbReference type="GeneID" id="55653876"/>
<proteinExistence type="predicted"/>
<evidence type="ECO:0000313" key="2">
    <source>
        <dbReference type="Proteomes" id="UP000244201"/>
    </source>
</evidence>
<dbReference type="AlphaFoldDB" id="A0A2R4SW06"/>
<accession>A0A2R4SW06</accession>
<organism evidence="1 2">
    <name type="scientific">Streptomyces lunaelactis</name>
    <dbReference type="NCBI Taxonomy" id="1535768"/>
    <lineage>
        <taxon>Bacteria</taxon>
        <taxon>Bacillati</taxon>
        <taxon>Actinomycetota</taxon>
        <taxon>Actinomycetes</taxon>
        <taxon>Kitasatosporales</taxon>
        <taxon>Streptomycetaceae</taxon>
        <taxon>Streptomyces</taxon>
    </lineage>
</organism>
<sequence length="437" mass="48212">MASDIELDFTLESDSFGELARLPRSLPGALQPRSIFLNFDDAHDGTFRVSAYGPALPYDGNAQLSGLLRLSREDISAAVGRLHERWLQAVVWHEHAPRQYTYESLPVQTLGPERASVLLDEVGKELAVAGDALYRLLFHGGDQGLTRLEKALSKALRSGPQTITVTSADLFVPWGMLYLPPAPDTRLLRAGTAAEWPGFLGYTHLIEHCLGPVDDYTPFISHGAERPKAGLHFDLRLQKPDDQEDGCPLRPVRNIVETHADPAERTTKAETAEALTEPDCADHILVFAGHGTGKRPGRRGDEQAQVTLSDNKPIYASDLQQWASHRDIRLPDPLCFMMVCEGGRAGMYLHEGLARPLFNLGVGCLIGPQVEVNTSFGSKFACRFFEEFFKGECAAPVARHLTQEFILQHATPLGLVFTLVRGIDNCLVDEAESERRP</sequence>
<protein>
    <submittedName>
        <fullName evidence="1">Uncharacterized protein</fullName>
    </submittedName>
</protein>
<dbReference type="OrthoDB" id="5183603at2"/>
<reference evidence="1 2" key="1">
    <citation type="submission" date="2018-01" db="EMBL/GenBank/DDBJ databases">
        <title>Complete genome sequence of Streptomyces lunaelactis MM109T, a Ferroverdin A producer isolated from cave moonmilk deposits.</title>
        <authorList>
            <person name="Naome A."/>
            <person name="Martinet L."/>
            <person name="Maciejewska M."/>
            <person name="Anderssen S."/>
            <person name="Adam D."/>
            <person name="Tenconi E."/>
            <person name="Deflandre B."/>
            <person name="Arguelles-Arias A."/>
            <person name="Calusinska M."/>
            <person name="Copieters W."/>
            <person name="Karim L."/>
            <person name="Hanikenne M."/>
            <person name="Baurain D."/>
            <person name="van Wezel G."/>
            <person name="Smargiasso N."/>
            <person name="de Pauw E."/>
            <person name="Delfosse P."/>
            <person name="Rigali S."/>
        </authorList>
    </citation>
    <scope>NUCLEOTIDE SEQUENCE [LARGE SCALE GENOMIC DNA]</scope>
    <source>
        <strain evidence="1 2">MM109</strain>
    </source>
</reference>
<evidence type="ECO:0000313" key="1">
    <source>
        <dbReference type="EMBL" id="AVZ71046.1"/>
    </source>
</evidence>
<dbReference type="Proteomes" id="UP000244201">
    <property type="component" value="Chromosome"/>
</dbReference>
<keyword evidence="2" id="KW-1185">Reference proteome</keyword>
<gene>
    <name evidence="1" type="ORF">SLUN_01045</name>
</gene>
<name>A0A2R4SW06_9ACTN</name>
<dbReference type="EMBL" id="CP026304">
    <property type="protein sequence ID" value="AVZ71046.1"/>
    <property type="molecule type" value="Genomic_DNA"/>
</dbReference>
<dbReference type="RefSeq" id="WP_108146741.1">
    <property type="nucleotide sequence ID" value="NZ_CP026304.1"/>
</dbReference>